<evidence type="ECO:0000256" key="1">
    <source>
        <dbReference type="SAM" id="Phobius"/>
    </source>
</evidence>
<gene>
    <name evidence="2" type="ORF">F0P94_12860</name>
</gene>
<dbReference type="Proteomes" id="UP000326570">
    <property type="component" value="Unassembled WGS sequence"/>
</dbReference>
<proteinExistence type="predicted"/>
<dbReference type="Pfam" id="PF16316">
    <property type="entry name" value="DUF4956"/>
    <property type="match status" value="1"/>
</dbReference>
<accession>A0A5N1ITA9</accession>
<keyword evidence="1" id="KW-1133">Transmembrane helix</keyword>
<dbReference type="AlphaFoldDB" id="A0A5N1ITA9"/>
<keyword evidence="3" id="KW-1185">Reference proteome</keyword>
<feature type="transmembrane region" description="Helical" evidence="1">
    <location>
        <begin position="99"/>
        <end position="131"/>
    </location>
</feature>
<reference evidence="2 3" key="1">
    <citation type="submission" date="2019-09" db="EMBL/GenBank/DDBJ databases">
        <title>Genome sequence of Adhaeribacter sp. M2.</title>
        <authorList>
            <person name="Srinivasan S."/>
        </authorList>
    </citation>
    <scope>NUCLEOTIDE SEQUENCE [LARGE SCALE GENOMIC DNA]</scope>
    <source>
        <strain evidence="2 3">M2</strain>
    </source>
</reference>
<sequence length="224" mass="25401">MDLNSLEQLVQKTQNHEQFLLNLVITAFITYGIAIFYIRFGNSISNRKKYAQNFLLLALTTMLIIYIVKASVALSLGLVGALSIIRFRTAIKEPEELGYLFLNIGVGLAMGANQVVITLIAVAVILTLLFIQAILNKKNAFSTSEHMYINILCRRNEIDPIHEILKKHFKSILLKRMDNENNAITLSYQIETNDMDIVVKAQDDLAAFSPDLEFSFIEQRNLVF</sequence>
<name>A0A5N1ITA9_9BACT</name>
<dbReference type="EMBL" id="VTWT01000006">
    <property type="protein sequence ID" value="KAA9332878.1"/>
    <property type="molecule type" value="Genomic_DNA"/>
</dbReference>
<evidence type="ECO:0000313" key="2">
    <source>
        <dbReference type="EMBL" id="KAA9332878.1"/>
    </source>
</evidence>
<protein>
    <submittedName>
        <fullName evidence="2">DUF4956 domain-containing protein</fullName>
    </submittedName>
</protein>
<evidence type="ECO:0000313" key="3">
    <source>
        <dbReference type="Proteomes" id="UP000326570"/>
    </source>
</evidence>
<dbReference type="InterPro" id="IPR032531">
    <property type="entry name" value="DUF4956"/>
</dbReference>
<keyword evidence="1" id="KW-0472">Membrane</keyword>
<feature type="transmembrane region" description="Helical" evidence="1">
    <location>
        <begin position="20"/>
        <end position="42"/>
    </location>
</feature>
<organism evidence="2 3">
    <name type="scientific">Adhaeribacter soli</name>
    <dbReference type="NCBI Taxonomy" id="2607655"/>
    <lineage>
        <taxon>Bacteria</taxon>
        <taxon>Pseudomonadati</taxon>
        <taxon>Bacteroidota</taxon>
        <taxon>Cytophagia</taxon>
        <taxon>Cytophagales</taxon>
        <taxon>Hymenobacteraceae</taxon>
        <taxon>Adhaeribacter</taxon>
    </lineage>
</organism>
<feature type="transmembrane region" description="Helical" evidence="1">
    <location>
        <begin position="54"/>
        <end position="87"/>
    </location>
</feature>
<dbReference type="RefSeq" id="WP_150904290.1">
    <property type="nucleotide sequence ID" value="NZ_VTWT01000006.1"/>
</dbReference>
<comment type="caution">
    <text evidence="2">The sequence shown here is derived from an EMBL/GenBank/DDBJ whole genome shotgun (WGS) entry which is preliminary data.</text>
</comment>
<keyword evidence="1" id="KW-0812">Transmembrane</keyword>